<feature type="non-terminal residue" evidence="1">
    <location>
        <position position="1"/>
    </location>
</feature>
<name>A0ACA9N9N4_9GLOM</name>
<comment type="caution">
    <text evidence="1">The sequence shown here is derived from an EMBL/GenBank/DDBJ whole genome shotgun (WGS) entry which is preliminary data.</text>
</comment>
<organism evidence="1 2">
    <name type="scientific">Scutellospora calospora</name>
    <dbReference type="NCBI Taxonomy" id="85575"/>
    <lineage>
        <taxon>Eukaryota</taxon>
        <taxon>Fungi</taxon>
        <taxon>Fungi incertae sedis</taxon>
        <taxon>Mucoromycota</taxon>
        <taxon>Glomeromycotina</taxon>
        <taxon>Glomeromycetes</taxon>
        <taxon>Diversisporales</taxon>
        <taxon>Gigasporaceae</taxon>
        <taxon>Scutellospora</taxon>
    </lineage>
</organism>
<protein>
    <submittedName>
        <fullName evidence="1">149_t:CDS:1</fullName>
    </submittedName>
</protein>
<gene>
    <name evidence="1" type="ORF">SCALOS_LOCUS8418</name>
</gene>
<sequence>DYESLSSNLSTVSTVSTALKSKNKHYSNNEYYDNESDDFHEESCDVKDEKPKIDKEKFMKVFGKIPENSKMKLGSGRIVEDILFEYSKDKVYEDLTHSFIINCNDEEVRSLFSMNEWAELTKENQLEDFQMPDKLVNFMSNYNKSILKDIRSDIMRSYFKEGEIYDPSLHYDKEWLHGSIRTI</sequence>
<evidence type="ECO:0000313" key="2">
    <source>
        <dbReference type="Proteomes" id="UP000789860"/>
    </source>
</evidence>
<feature type="non-terminal residue" evidence="1">
    <location>
        <position position="183"/>
    </location>
</feature>
<evidence type="ECO:0000313" key="1">
    <source>
        <dbReference type="EMBL" id="CAG8643711.1"/>
    </source>
</evidence>
<proteinExistence type="predicted"/>
<reference evidence="1" key="1">
    <citation type="submission" date="2021-06" db="EMBL/GenBank/DDBJ databases">
        <authorList>
            <person name="Kallberg Y."/>
            <person name="Tangrot J."/>
            <person name="Rosling A."/>
        </authorList>
    </citation>
    <scope>NUCLEOTIDE SEQUENCE</scope>
    <source>
        <strain evidence="1">AU212A</strain>
    </source>
</reference>
<dbReference type="Proteomes" id="UP000789860">
    <property type="component" value="Unassembled WGS sequence"/>
</dbReference>
<keyword evidence="2" id="KW-1185">Reference proteome</keyword>
<accession>A0ACA9N9N4</accession>
<dbReference type="EMBL" id="CAJVPM010022161">
    <property type="protein sequence ID" value="CAG8643711.1"/>
    <property type="molecule type" value="Genomic_DNA"/>
</dbReference>